<dbReference type="SMART" id="SM00256">
    <property type="entry name" value="FBOX"/>
    <property type="match status" value="1"/>
</dbReference>
<dbReference type="NCBIfam" id="TIGR01640">
    <property type="entry name" value="F_box_assoc_1"/>
    <property type="match status" value="1"/>
</dbReference>
<sequence length="385" mass="43755">MSSLPDEVILEILSRLPVKPLLCFRCVSKPWLALIDSPQFIKLHLKQSLKTTTNLSLILSGGYLYSSDFDSLDTAIELDHPLKTPHYETEIVGSCNGLLCLSNKKEDVALWNPSTRKYKKLPVTTLQFAPDGYDFSQNTVSGFGYDETSDDYKVVRSLRLNLAENSSSGSEVYSLKNDSWRRLPDYPYNLRYLRSFAMLVSGALHWQVTSKAESNRTNLILAFDLGVEEYRLVPHPDLSDKGSQMTVGVLGGCLTMCNNCYFTHRLDVWVMKDYGVKESWTKLFSVKEPSPSLRSFLSFQYGRPVAYSKSDGEVLLEQYRLEDKNNRLVWYDLENNKKVKNVKIQGAPDQFHADICCGSLVPLGGNREGNTKKQQAVEKKNRKKR</sequence>
<dbReference type="InterPro" id="IPR006527">
    <property type="entry name" value="F-box-assoc_dom_typ1"/>
</dbReference>
<dbReference type="PANTHER" id="PTHR31672">
    <property type="entry name" value="BNACNNG10540D PROTEIN"/>
    <property type="match status" value="1"/>
</dbReference>
<organism evidence="2">
    <name type="scientific">Fagus sylvatica</name>
    <name type="common">Beechnut</name>
    <dbReference type="NCBI Taxonomy" id="28930"/>
    <lineage>
        <taxon>Eukaryota</taxon>
        <taxon>Viridiplantae</taxon>
        <taxon>Streptophyta</taxon>
        <taxon>Embryophyta</taxon>
        <taxon>Tracheophyta</taxon>
        <taxon>Spermatophyta</taxon>
        <taxon>Magnoliopsida</taxon>
        <taxon>eudicotyledons</taxon>
        <taxon>Gunneridae</taxon>
        <taxon>Pentapetalae</taxon>
        <taxon>rosids</taxon>
        <taxon>fabids</taxon>
        <taxon>Fagales</taxon>
        <taxon>Fagaceae</taxon>
        <taxon>Fagus</taxon>
    </lineage>
</organism>
<dbReference type="EMBL" id="OIVN01005401">
    <property type="protein sequence ID" value="SPD22292.1"/>
    <property type="molecule type" value="Genomic_DNA"/>
</dbReference>
<dbReference type="InterPro" id="IPR011043">
    <property type="entry name" value="Gal_Oxase/kelch_b-propeller"/>
</dbReference>
<dbReference type="CDD" id="cd22157">
    <property type="entry name" value="F-box_AtFBW1-like"/>
    <property type="match status" value="1"/>
</dbReference>
<evidence type="ECO:0000313" key="2">
    <source>
        <dbReference type="EMBL" id="SPD22292.1"/>
    </source>
</evidence>
<dbReference type="PROSITE" id="PS50181">
    <property type="entry name" value="FBOX"/>
    <property type="match status" value="1"/>
</dbReference>
<dbReference type="Pfam" id="PF00646">
    <property type="entry name" value="F-box"/>
    <property type="match status" value="1"/>
</dbReference>
<dbReference type="InterPro" id="IPR001810">
    <property type="entry name" value="F-box_dom"/>
</dbReference>
<dbReference type="AlphaFoldDB" id="A0A2N9IC48"/>
<dbReference type="SUPFAM" id="SSF50965">
    <property type="entry name" value="Galactose oxidase, central domain"/>
    <property type="match status" value="1"/>
</dbReference>
<gene>
    <name evidence="2" type="ORF">FSB_LOCUS50174</name>
</gene>
<accession>A0A2N9IC48</accession>
<dbReference type="InterPro" id="IPR017451">
    <property type="entry name" value="F-box-assoc_interact_dom"/>
</dbReference>
<name>A0A2N9IC48_FAGSY</name>
<dbReference type="InterPro" id="IPR036047">
    <property type="entry name" value="F-box-like_dom_sf"/>
</dbReference>
<proteinExistence type="predicted"/>
<dbReference type="SUPFAM" id="SSF81383">
    <property type="entry name" value="F-box domain"/>
    <property type="match status" value="1"/>
</dbReference>
<dbReference type="PANTHER" id="PTHR31672:SF13">
    <property type="entry name" value="F-BOX PROTEIN CPR30-LIKE"/>
    <property type="match status" value="1"/>
</dbReference>
<dbReference type="Gene3D" id="1.20.1280.50">
    <property type="match status" value="1"/>
</dbReference>
<feature type="domain" description="F-box" evidence="1">
    <location>
        <begin position="1"/>
        <end position="43"/>
    </location>
</feature>
<reference evidence="2" key="1">
    <citation type="submission" date="2018-02" db="EMBL/GenBank/DDBJ databases">
        <authorList>
            <person name="Cohen D.B."/>
            <person name="Kent A.D."/>
        </authorList>
    </citation>
    <scope>NUCLEOTIDE SEQUENCE</scope>
</reference>
<dbReference type="Pfam" id="PF07734">
    <property type="entry name" value="FBA_1"/>
    <property type="match status" value="1"/>
</dbReference>
<evidence type="ECO:0000259" key="1">
    <source>
        <dbReference type="PROSITE" id="PS50181"/>
    </source>
</evidence>
<protein>
    <recommendedName>
        <fullName evidence="1">F-box domain-containing protein</fullName>
    </recommendedName>
</protein>
<dbReference type="InterPro" id="IPR050796">
    <property type="entry name" value="SCF_F-box_component"/>
</dbReference>